<dbReference type="GO" id="GO:0003700">
    <property type="term" value="F:DNA-binding transcription factor activity"/>
    <property type="evidence" value="ECO:0007669"/>
    <property type="project" value="TreeGrafter"/>
</dbReference>
<dbReference type="PANTHER" id="PTHR30055">
    <property type="entry name" value="HTH-TYPE TRANSCRIPTIONAL REGULATOR RUTR"/>
    <property type="match status" value="1"/>
</dbReference>
<dbReference type="Gene3D" id="1.10.357.10">
    <property type="entry name" value="Tetracycline Repressor, domain 2"/>
    <property type="match status" value="1"/>
</dbReference>
<evidence type="ECO:0000256" key="1">
    <source>
        <dbReference type="ARBA" id="ARBA00023125"/>
    </source>
</evidence>
<dbReference type="EMBL" id="JABBXH010000002">
    <property type="protein sequence ID" value="NMP30848.1"/>
    <property type="molecule type" value="Genomic_DNA"/>
</dbReference>
<dbReference type="Pfam" id="PF17929">
    <property type="entry name" value="TetR_C_34"/>
    <property type="match status" value="1"/>
</dbReference>
<dbReference type="InterPro" id="IPR041483">
    <property type="entry name" value="TetR_C_34"/>
</dbReference>
<dbReference type="InterPro" id="IPR050109">
    <property type="entry name" value="HTH-type_TetR-like_transc_reg"/>
</dbReference>
<protein>
    <submittedName>
        <fullName evidence="4">TetR/AcrR family transcriptional regulator</fullName>
    </submittedName>
</protein>
<dbReference type="GO" id="GO:0000976">
    <property type="term" value="F:transcription cis-regulatory region binding"/>
    <property type="evidence" value="ECO:0007669"/>
    <property type="project" value="TreeGrafter"/>
</dbReference>
<dbReference type="SUPFAM" id="SSF46689">
    <property type="entry name" value="Homeodomain-like"/>
    <property type="match status" value="1"/>
</dbReference>
<evidence type="ECO:0000313" key="4">
    <source>
        <dbReference type="EMBL" id="NMP30848.1"/>
    </source>
</evidence>
<gene>
    <name evidence="4" type="ORF">HII17_04665</name>
</gene>
<evidence type="ECO:0000313" key="5">
    <source>
        <dbReference type="Proteomes" id="UP000568664"/>
    </source>
</evidence>
<dbReference type="PRINTS" id="PR00455">
    <property type="entry name" value="HTHTETR"/>
</dbReference>
<dbReference type="Proteomes" id="UP000568664">
    <property type="component" value="Unassembled WGS sequence"/>
</dbReference>
<organism evidence="4 5">
    <name type="scientific">Thalassotalea algicola</name>
    <dbReference type="NCBI Taxonomy" id="2716224"/>
    <lineage>
        <taxon>Bacteria</taxon>
        <taxon>Pseudomonadati</taxon>
        <taxon>Pseudomonadota</taxon>
        <taxon>Gammaproteobacteria</taxon>
        <taxon>Alteromonadales</taxon>
        <taxon>Colwelliaceae</taxon>
        <taxon>Thalassotalea</taxon>
    </lineage>
</organism>
<dbReference type="PANTHER" id="PTHR30055:SF178">
    <property type="entry name" value="POSSIBLE TRANSCRIPTIONAL REGULATORY PROTEIN"/>
    <property type="match status" value="1"/>
</dbReference>
<dbReference type="InterPro" id="IPR009057">
    <property type="entry name" value="Homeodomain-like_sf"/>
</dbReference>
<keyword evidence="5" id="KW-1185">Reference proteome</keyword>
<name>A0A7Y0LAX4_9GAMM</name>
<dbReference type="RefSeq" id="WP_169074201.1">
    <property type="nucleotide sequence ID" value="NZ_JABBXH010000002.1"/>
</dbReference>
<comment type="caution">
    <text evidence="4">The sequence shown here is derived from an EMBL/GenBank/DDBJ whole genome shotgun (WGS) entry which is preliminary data.</text>
</comment>
<accession>A0A7Y0LAX4</accession>
<feature type="domain" description="HTH tetR-type" evidence="3">
    <location>
        <begin position="15"/>
        <end position="75"/>
    </location>
</feature>
<evidence type="ECO:0000259" key="3">
    <source>
        <dbReference type="PROSITE" id="PS50977"/>
    </source>
</evidence>
<dbReference type="Pfam" id="PF00440">
    <property type="entry name" value="TetR_N"/>
    <property type="match status" value="1"/>
</dbReference>
<keyword evidence="1 2" id="KW-0238">DNA-binding</keyword>
<sequence>MTHIKQRAVGAKQKQQRIAQILQAAQSRFANEDFNDIRLVDIAADVGITKAALYRYFRNKELLFLSLYQQQIDVLVSNSEPLLAEFSLTKGLTKAILSVPLYSKLTSILPTILERNLTVEEAIEFKRTLASKMSVLVAKIAPYLSLPSEQVIQKFLMLHHCIIGAWPNCYPSDVVAAAQQQEPSIAMFAQNYEQMLASHIELIFNQ</sequence>
<proteinExistence type="predicted"/>
<dbReference type="InterPro" id="IPR001647">
    <property type="entry name" value="HTH_TetR"/>
</dbReference>
<reference evidence="4 5" key="1">
    <citation type="submission" date="2020-04" db="EMBL/GenBank/DDBJ databases">
        <title>Thalassotalea sp. M1531, isolated from the surface of marine red alga.</title>
        <authorList>
            <person name="Pang L."/>
            <person name="Lu D.-C."/>
        </authorList>
    </citation>
    <scope>NUCLEOTIDE SEQUENCE [LARGE SCALE GENOMIC DNA]</scope>
    <source>
        <strain evidence="4 5">M1531</strain>
    </source>
</reference>
<feature type="DNA-binding region" description="H-T-H motif" evidence="2">
    <location>
        <begin position="38"/>
        <end position="57"/>
    </location>
</feature>
<dbReference type="PROSITE" id="PS50977">
    <property type="entry name" value="HTH_TETR_2"/>
    <property type="match status" value="1"/>
</dbReference>
<evidence type="ECO:0000256" key="2">
    <source>
        <dbReference type="PROSITE-ProRule" id="PRU00335"/>
    </source>
</evidence>
<dbReference type="AlphaFoldDB" id="A0A7Y0LAX4"/>